<dbReference type="AlphaFoldDB" id="A0A8S0UJW1"/>
<reference evidence="2 3" key="1">
    <citation type="submission" date="2019-12" db="EMBL/GenBank/DDBJ databases">
        <authorList>
            <person name="Alioto T."/>
            <person name="Alioto T."/>
            <person name="Gomez Garrido J."/>
        </authorList>
    </citation>
    <scope>NUCLEOTIDE SEQUENCE [LARGE SCALE GENOMIC DNA]</scope>
</reference>
<dbReference type="Proteomes" id="UP000594638">
    <property type="component" value="Unassembled WGS sequence"/>
</dbReference>
<dbReference type="EMBL" id="CACTIH010007756">
    <property type="protein sequence ID" value="CAA3017892.1"/>
    <property type="molecule type" value="Genomic_DNA"/>
</dbReference>
<proteinExistence type="predicted"/>
<sequence length="60" mass="6556">MEFSGGSVAAPSVTDQKWSVTDHSDGPLRTVTDHMVRYGPWAVADHVVRYGYRPGPVRVG</sequence>
<evidence type="ECO:0000256" key="1">
    <source>
        <dbReference type="SAM" id="MobiDB-lite"/>
    </source>
</evidence>
<evidence type="ECO:0000313" key="2">
    <source>
        <dbReference type="EMBL" id="CAA3017892.1"/>
    </source>
</evidence>
<feature type="region of interest" description="Disordered" evidence="1">
    <location>
        <begin position="1"/>
        <end position="26"/>
    </location>
</feature>
<comment type="caution">
    <text evidence="2">The sequence shown here is derived from an EMBL/GenBank/DDBJ whole genome shotgun (WGS) entry which is preliminary data.</text>
</comment>
<gene>
    <name evidence="2" type="ORF">OLEA9_A036324</name>
</gene>
<dbReference type="Gramene" id="OE9A036324T1">
    <property type="protein sequence ID" value="OE9A036324C1"/>
    <property type="gene ID" value="OE9A036324"/>
</dbReference>
<name>A0A8S0UJW1_OLEEU</name>
<accession>A0A8S0UJW1</accession>
<keyword evidence="3" id="KW-1185">Reference proteome</keyword>
<protein>
    <submittedName>
        <fullName evidence="2">Uncharacterized protein</fullName>
    </submittedName>
</protein>
<organism evidence="2 3">
    <name type="scientific">Olea europaea subsp. europaea</name>
    <dbReference type="NCBI Taxonomy" id="158383"/>
    <lineage>
        <taxon>Eukaryota</taxon>
        <taxon>Viridiplantae</taxon>
        <taxon>Streptophyta</taxon>
        <taxon>Embryophyta</taxon>
        <taxon>Tracheophyta</taxon>
        <taxon>Spermatophyta</taxon>
        <taxon>Magnoliopsida</taxon>
        <taxon>eudicotyledons</taxon>
        <taxon>Gunneridae</taxon>
        <taxon>Pentapetalae</taxon>
        <taxon>asterids</taxon>
        <taxon>lamiids</taxon>
        <taxon>Lamiales</taxon>
        <taxon>Oleaceae</taxon>
        <taxon>Oleeae</taxon>
        <taxon>Olea</taxon>
    </lineage>
</organism>
<evidence type="ECO:0000313" key="3">
    <source>
        <dbReference type="Proteomes" id="UP000594638"/>
    </source>
</evidence>